<sequence>MAAAWEAAVGGPASNVASGFGIGVRVGGMSASVNRAHQSTSTVVSGLFGWQASSPLSTSNPTVTVDWHGGRPRTQQAADK</sequence>
<organism evidence="2">
    <name type="scientific">Oryza sativa subsp. japonica</name>
    <name type="common">Rice</name>
    <dbReference type="NCBI Taxonomy" id="39947"/>
    <lineage>
        <taxon>Eukaryota</taxon>
        <taxon>Viridiplantae</taxon>
        <taxon>Streptophyta</taxon>
        <taxon>Embryophyta</taxon>
        <taxon>Tracheophyta</taxon>
        <taxon>Spermatophyta</taxon>
        <taxon>Magnoliopsida</taxon>
        <taxon>Liliopsida</taxon>
        <taxon>Poales</taxon>
        <taxon>Poaceae</taxon>
        <taxon>BOP clade</taxon>
        <taxon>Oryzoideae</taxon>
        <taxon>Oryzeae</taxon>
        <taxon>Oryzinae</taxon>
        <taxon>Oryza</taxon>
        <taxon>Oryza sativa</taxon>
    </lineage>
</organism>
<dbReference type="AlphaFoldDB" id="B9GD75"/>
<proteinExistence type="predicted"/>
<evidence type="ECO:0000256" key="1">
    <source>
        <dbReference type="SAM" id="MobiDB-lite"/>
    </source>
</evidence>
<dbReference type="Proteomes" id="UP000007752">
    <property type="component" value="Chromosome 12"/>
</dbReference>
<evidence type="ECO:0000313" key="2">
    <source>
        <dbReference type="EMBL" id="EEE53232.1"/>
    </source>
</evidence>
<feature type="region of interest" description="Disordered" evidence="1">
    <location>
        <begin position="56"/>
        <end position="80"/>
    </location>
</feature>
<protein>
    <submittedName>
        <fullName evidence="2">Uncharacterized protein</fullName>
    </submittedName>
</protein>
<name>B9GD75_ORYSJ</name>
<gene>
    <name evidence="2" type="ORF">OsJ_36132</name>
</gene>
<dbReference type="EMBL" id="CM000149">
    <property type="protein sequence ID" value="EEE53232.1"/>
    <property type="molecule type" value="Genomic_DNA"/>
</dbReference>
<accession>B9GD75</accession>
<reference evidence="2" key="1">
    <citation type="journal article" date="2005" name="PLoS Biol.">
        <title>The genomes of Oryza sativa: a history of duplications.</title>
        <authorList>
            <person name="Yu J."/>
            <person name="Wang J."/>
            <person name="Lin W."/>
            <person name="Li S."/>
            <person name="Li H."/>
            <person name="Zhou J."/>
            <person name="Ni P."/>
            <person name="Dong W."/>
            <person name="Hu S."/>
            <person name="Zeng C."/>
            <person name="Zhang J."/>
            <person name="Zhang Y."/>
            <person name="Li R."/>
            <person name="Xu Z."/>
            <person name="Li S."/>
            <person name="Li X."/>
            <person name="Zheng H."/>
            <person name="Cong L."/>
            <person name="Lin L."/>
            <person name="Yin J."/>
            <person name="Geng J."/>
            <person name="Li G."/>
            <person name="Shi J."/>
            <person name="Liu J."/>
            <person name="Lv H."/>
            <person name="Li J."/>
            <person name="Wang J."/>
            <person name="Deng Y."/>
            <person name="Ran L."/>
            <person name="Shi X."/>
            <person name="Wang X."/>
            <person name="Wu Q."/>
            <person name="Li C."/>
            <person name="Ren X."/>
            <person name="Wang J."/>
            <person name="Wang X."/>
            <person name="Li D."/>
            <person name="Liu D."/>
            <person name="Zhang X."/>
            <person name="Ji Z."/>
            <person name="Zhao W."/>
            <person name="Sun Y."/>
            <person name="Zhang Z."/>
            <person name="Bao J."/>
            <person name="Han Y."/>
            <person name="Dong L."/>
            <person name="Ji J."/>
            <person name="Chen P."/>
            <person name="Wu S."/>
            <person name="Liu J."/>
            <person name="Xiao Y."/>
            <person name="Bu D."/>
            <person name="Tan J."/>
            <person name="Yang L."/>
            <person name="Ye C."/>
            <person name="Zhang J."/>
            <person name="Xu J."/>
            <person name="Zhou Y."/>
            <person name="Yu Y."/>
            <person name="Zhang B."/>
            <person name="Zhuang S."/>
            <person name="Wei H."/>
            <person name="Liu B."/>
            <person name="Lei M."/>
            <person name="Yu H."/>
            <person name="Li Y."/>
            <person name="Xu H."/>
            <person name="Wei S."/>
            <person name="He X."/>
            <person name="Fang L."/>
            <person name="Zhang Z."/>
            <person name="Zhang Y."/>
            <person name="Huang X."/>
            <person name="Su Z."/>
            <person name="Tong W."/>
            <person name="Li J."/>
            <person name="Tong Z."/>
            <person name="Li S."/>
            <person name="Ye J."/>
            <person name="Wang L."/>
            <person name="Fang L."/>
            <person name="Lei T."/>
            <person name="Chen C."/>
            <person name="Chen H."/>
            <person name="Xu Z."/>
            <person name="Li H."/>
            <person name="Huang H."/>
            <person name="Zhang F."/>
            <person name="Xu H."/>
            <person name="Li N."/>
            <person name="Zhao C."/>
            <person name="Li S."/>
            <person name="Dong L."/>
            <person name="Huang Y."/>
            <person name="Li L."/>
            <person name="Xi Y."/>
            <person name="Qi Q."/>
            <person name="Li W."/>
            <person name="Zhang B."/>
            <person name="Hu W."/>
            <person name="Zhang Y."/>
            <person name="Tian X."/>
            <person name="Jiao Y."/>
            <person name="Liang X."/>
            <person name="Jin J."/>
            <person name="Gao L."/>
            <person name="Zheng W."/>
            <person name="Hao B."/>
            <person name="Liu S."/>
            <person name="Wang W."/>
            <person name="Yuan L."/>
            <person name="Cao M."/>
            <person name="McDermott J."/>
            <person name="Samudrala R."/>
            <person name="Wang J."/>
            <person name="Wong G.K."/>
            <person name="Yang H."/>
        </authorList>
    </citation>
    <scope>NUCLEOTIDE SEQUENCE [LARGE SCALE GENOMIC DNA]</scope>
</reference>
<reference evidence="2" key="2">
    <citation type="submission" date="2008-12" db="EMBL/GenBank/DDBJ databases">
        <title>Improved gene annotation of the rice (Oryza sativa) genomes.</title>
        <authorList>
            <person name="Wang J."/>
            <person name="Li R."/>
            <person name="Fan W."/>
            <person name="Huang Q."/>
            <person name="Zhang J."/>
            <person name="Zhou Y."/>
            <person name="Hu Y."/>
            <person name="Zi S."/>
            <person name="Li J."/>
            <person name="Ni P."/>
            <person name="Zheng H."/>
            <person name="Zhang Y."/>
            <person name="Zhao M."/>
            <person name="Hao Q."/>
            <person name="McDermott J."/>
            <person name="Samudrala R."/>
            <person name="Kristiansen K."/>
            <person name="Wong G.K.-S."/>
        </authorList>
    </citation>
    <scope>NUCLEOTIDE SEQUENCE</scope>
</reference>